<feature type="region of interest" description="Disordered" evidence="1">
    <location>
        <begin position="886"/>
        <end position="907"/>
    </location>
</feature>
<dbReference type="VEuPathDB" id="CryptoDB:GNI_020530"/>
<evidence type="ECO:0000313" key="2">
    <source>
        <dbReference type="EMBL" id="EZG80923.1"/>
    </source>
</evidence>
<feature type="compositionally biased region" description="Basic and acidic residues" evidence="1">
    <location>
        <begin position="713"/>
        <end position="731"/>
    </location>
</feature>
<reference evidence="2" key="1">
    <citation type="submission" date="2013-12" db="EMBL/GenBank/DDBJ databases">
        <authorList>
            <person name="Omoto C.K."/>
            <person name="Sibley D."/>
            <person name="Venepally P."/>
            <person name="Hadjithomas M."/>
            <person name="Karamycheva S."/>
            <person name="Brunk B."/>
            <person name="Roos D."/>
            <person name="Caler E."/>
            <person name="Lorenzi H."/>
        </authorList>
    </citation>
    <scope>NUCLEOTIDE SEQUENCE</scope>
</reference>
<dbReference type="RefSeq" id="XP_011134281.1">
    <property type="nucleotide sequence ID" value="XM_011135979.1"/>
</dbReference>
<feature type="region of interest" description="Disordered" evidence="1">
    <location>
        <begin position="94"/>
        <end position="123"/>
    </location>
</feature>
<comment type="caution">
    <text evidence="2">The sequence shown here is derived from an EMBL/GenBank/DDBJ whole genome shotgun (WGS) entry which is preliminary data.</text>
</comment>
<feature type="region of interest" description="Disordered" evidence="1">
    <location>
        <begin position="713"/>
        <end position="733"/>
    </location>
</feature>
<feature type="compositionally biased region" description="Low complexity" evidence="1">
    <location>
        <begin position="635"/>
        <end position="653"/>
    </location>
</feature>
<evidence type="ECO:0000256" key="1">
    <source>
        <dbReference type="SAM" id="MobiDB-lite"/>
    </source>
</evidence>
<protein>
    <recommendedName>
        <fullName evidence="4">C2 domain-containing protein</fullName>
    </recommendedName>
</protein>
<feature type="compositionally biased region" description="Basic and acidic residues" evidence="1">
    <location>
        <begin position="886"/>
        <end position="897"/>
    </location>
</feature>
<dbReference type="EMBL" id="AFNH02000149">
    <property type="protein sequence ID" value="EZG80923.1"/>
    <property type="molecule type" value="Genomic_DNA"/>
</dbReference>
<name>A0A023BBS7_GRENI</name>
<dbReference type="Proteomes" id="UP000019763">
    <property type="component" value="Unassembled WGS sequence"/>
</dbReference>
<dbReference type="AlphaFoldDB" id="A0A023BBS7"/>
<organism evidence="2 3">
    <name type="scientific">Gregarina niphandrodes</name>
    <name type="common">Septate eugregarine</name>
    <dbReference type="NCBI Taxonomy" id="110365"/>
    <lineage>
        <taxon>Eukaryota</taxon>
        <taxon>Sar</taxon>
        <taxon>Alveolata</taxon>
        <taxon>Apicomplexa</taxon>
        <taxon>Conoidasida</taxon>
        <taxon>Gregarinasina</taxon>
        <taxon>Eugregarinorida</taxon>
        <taxon>Gregarinidae</taxon>
        <taxon>Gregarina</taxon>
    </lineage>
</organism>
<dbReference type="GeneID" id="22911009"/>
<proteinExistence type="predicted"/>
<accession>A0A023BBS7</accession>
<keyword evidence="3" id="KW-1185">Reference proteome</keyword>
<sequence length="1017" mass="112603">MEETTSEQQVPSEISFVQSLEFNDRCLSDWQIHALLEHGAIPAELDVHKTAVGRLEGVGRDPKQPDNKDLDLDNKDLEDKGLDLACRTINRGSRGIGLRKKSPGATRRQETSQPAPGHCKGDSRETAIKEGAEDIVAAGRGWGCHTWDRLLRQLESEGRLPFRVDVEGLGPKTVDRQSCLAALDFRGDGLPYPPYEIQVLWEEMGAGYPSAASFLYTVPYKFNRYIDLYFYWHYLYDAGMPCSFYTWLRLEDAEPQTPVKRTSIVSPSLLSKEQLSTARAIYRKTYGQIKPLFAIHVWEAFNLLGESAEEAVGVISVEIKRVVGIPEAYKDQGLMIKAEYGDFLGSTHAATPDYEDGRLAVTWSIAFDFPYKKLADAEDQDVRFELLALEEEYLASAGLEIEHAIQLGQYESVQRLPLTARGTRFRGSFLEIAMKFVEAPCHAPKHMDMRVEKAQKLLIDGEEADPSDEFYVTLHKGEGETRLGMTPPASGVEPEWHHHIKAPYEGERMLVLHCFRKSKVEGVPDLHIGEAALDVWGILREPSVDGEWMKPGGLIISSGGSHTESPRGKISLTIRLWDDQPGTMKMLKTGTNLGAMQNDGDRDGAGHGDQHGANNDVLDPSKARSLANDAKKLADQAASDAQRANNAASDADLAARMHPSNRELDDLANEADEAAKDAEKAAKLAERLADEADELAHSHRPPKAAMQDVLDSLKKKADDARRSREKAEEAAKQGLQLSADELANQARAHAQKAGDYATQTGRIADSHKDVAKLAQLASGARGDHATGLQAARDARKEAKNCAEACANADKKGRRRDDPLTEAYNAMKAAEQANKDAAEMEEEAHLKWKKAKKLAQKRLVEMEREQEDELKRKQKQIEVEAEAKARLREEKAEQDRLNRQRSSLVPGESDAYNLAQGSRLYKPPQSPEAVKFNQGGVFRNCCNWGNPRTNPEYPSSDVSKEYVVGATGTSAAVVLDAEKYGLPETTGYTVEGPLLYSGRKTPWCWCFGCQCCQCCGEC</sequence>
<feature type="region of interest" description="Disordered" evidence="1">
    <location>
        <begin position="583"/>
        <end position="653"/>
    </location>
</feature>
<evidence type="ECO:0000313" key="3">
    <source>
        <dbReference type="Proteomes" id="UP000019763"/>
    </source>
</evidence>
<evidence type="ECO:0008006" key="4">
    <source>
        <dbReference type="Google" id="ProtNLM"/>
    </source>
</evidence>
<feature type="compositionally biased region" description="Basic and acidic residues" evidence="1">
    <location>
        <begin position="599"/>
        <end position="610"/>
    </location>
</feature>
<gene>
    <name evidence="2" type="ORF">GNI_020530</name>
</gene>